<sequence>MSADKSILQHFFLVRRLSWPMALSLALHSSLIAALLYASYHEVRPLPVSRLGQINAIMVNPAMFATVGGGATASATPSAPASVARPPAPAMPPAPAQKAPPETRSKSVAPSPVARAETKAVHSPPQPAQRAEQAKRQAPVPRAARPSTVEQAPTPTRSQTAPRTHKSRQVVAARHASSEAADSATPSSVAAATAQASSAIPSSARGDGGSGAAANRHSAGGPQAVSRREPDYPARALALHIEGRVKVSFDVDDSGRVDNVRIVSADPAGVFEREVKRAVRRWRYQPGRPGHDVRVTVYFRIDGRSTVE</sequence>
<keyword evidence="6" id="KW-0997">Cell inner membrane</keyword>
<keyword evidence="7" id="KW-0812">Transmembrane</keyword>
<evidence type="ECO:0000313" key="14">
    <source>
        <dbReference type="EMBL" id="AOV97160.1"/>
    </source>
</evidence>
<keyword evidence="5" id="KW-1003">Cell membrane</keyword>
<evidence type="ECO:0000259" key="13">
    <source>
        <dbReference type="PROSITE" id="PS52015"/>
    </source>
</evidence>
<dbReference type="PANTHER" id="PTHR33446">
    <property type="entry name" value="PROTEIN TONB-RELATED"/>
    <property type="match status" value="1"/>
</dbReference>
<name>A0ABM6EJS2_9GAMM</name>
<dbReference type="Gene3D" id="3.30.2420.10">
    <property type="entry name" value="TonB"/>
    <property type="match status" value="1"/>
</dbReference>
<evidence type="ECO:0000256" key="7">
    <source>
        <dbReference type="ARBA" id="ARBA00022692"/>
    </source>
</evidence>
<evidence type="ECO:0000256" key="10">
    <source>
        <dbReference type="ARBA" id="ARBA00022989"/>
    </source>
</evidence>
<dbReference type="SUPFAM" id="SSF74653">
    <property type="entry name" value="TolA/TonB C-terminal domain"/>
    <property type="match status" value="1"/>
</dbReference>
<feature type="compositionally biased region" description="Low complexity" evidence="12">
    <location>
        <begin position="180"/>
        <end position="205"/>
    </location>
</feature>
<keyword evidence="15" id="KW-1185">Reference proteome</keyword>
<evidence type="ECO:0000256" key="11">
    <source>
        <dbReference type="ARBA" id="ARBA00023136"/>
    </source>
</evidence>
<dbReference type="PROSITE" id="PS52015">
    <property type="entry name" value="TONB_CTD"/>
    <property type="match status" value="1"/>
</dbReference>
<evidence type="ECO:0000313" key="15">
    <source>
        <dbReference type="Proteomes" id="UP000175893"/>
    </source>
</evidence>
<dbReference type="PANTHER" id="PTHR33446:SF8">
    <property type="entry name" value="PROTEIN TONB"/>
    <property type="match status" value="1"/>
</dbReference>
<evidence type="ECO:0000256" key="12">
    <source>
        <dbReference type="SAM" id="MobiDB-lite"/>
    </source>
</evidence>
<protein>
    <recommendedName>
        <fullName evidence="3">Protein TonB</fullName>
    </recommendedName>
</protein>
<dbReference type="EMBL" id="CP016043">
    <property type="protein sequence ID" value="AOV97160.1"/>
    <property type="molecule type" value="Genomic_DNA"/>
</dbReference>
<accession>A0ABM6EJS2</accession>
<keyword evidence="11" id="KW-0472">Membrane</keyword>
<dbReference type="InterPro" id="IPR037682">
    <property type="entry name" value="TonB_C"/>
</dbReference>
<feature type="compositionally biased region" description="Pro residues" evidence="12">
    <location>
        <begin position="86"/>
        <end position="95"/>
    </location>
</feature>
<reference evidence="14 15" key="1">
    <citation type="submission" date="2016-06" db="EMBL/GenBank/DDBJ databases">
        <title>Complete genome sequence of Edwardsiella hoshinae ATCC 35051.</title>
        <authorList>
            <person name="Reichley S.R."/>
            <person name="Waldbieser G.C."/>
            <person name="Lawrence M.L."/>
            <person name="Griffin M.J."/>
        </authorList>
    </citation>
    <scope>NUCLEOTIDE SEQUENCE [LARGE SCALE GENOMIC DNA]</scope>
    <source>
        <strain evidence="14 15">ATCC 35051</strain>
    </source>
</reference>
<dbReference type="NCBIfam" id="TIGR01352">
    <property type="entry name" value="tonB_Cterm"/>
    <property type="match status" value="1"/>
</dbReference>
<evidence type="ECO:0000256" key="6">
    <source>
        <dbReference type="ARBA" id="ARBA00022519"/>
    </source>
</evidence>
<keyword evidence="4" id="KW-0813">Transport</keyword>
<dbReference type="InterPro" id="IPR006260">
    <property type="entry name" value="TonB/TolA_C"/>
</dbReference>
<keyword evidence="10" id="KW-1133">Transmembrane helix</keyword>
<feature type="compositionally biased region" description="Low complexity" evidence="12">
    <location>
        <begin position="72"/>
        <end position="85"/>
    </location>
</feature>
<evidence type="ECO:0000256" key="3">
    <source>
        <dbReference type="ARBA" id="ARBA00022362"/>
    </source>
</evidence>
<comment type="subcellular location">
    <subcellularLocation>
        <location evidence="1">Cell inner membrane</location>
        <topology evidence="1">Single-pass membrane protein</topology>
        <orientation evidence="1">Periplasmic side</orientation>
    </subcellularLocation>
</comment>
<feature type="region of interest" description="Disordered" evidence="12">
    <location>
        <begin position="70"/>
        <end position="231"/>
    </location>
</feature>
<dbReference type="Proteomes" id="UP000175893">
    <property type="component" value="Chromosome"/>
</dbReference>
<organism evidence="14 15">
    <name type="scientific">Edwardsiella hoshinae</name>
    <dbReference type="NCBI Taxonomy" id="93378"/>
    <lineage>
        <taxon>Bacteria</taxon>
        <taxon>Pseudomonadati</taxon>
        <taxon>Pseudomonadota</taxon>
        <taxon>Gammaproteobacteria</taxon>
        <taxon>Enterobacterales</taxon>
        <taxon>Hafniaceae</taxon>
        <taxon>Edwardsiella</taxon>
    </lineage>
</organism>
<evidence type="ECO:0000256" key="8">
    <source>
        <dbReference type="ARBA" id="ARBA00022737"/>
    </source>
</evidence>
<evidence type="ECO:0000256" key="4">
    <source>
        <dbReference type="ARBA" id="ARBA00022448"/>
    </source>
</evidence>
<evidence type="ECO:0000256" key="1">
    <source>
        <dbReference type="ARBA" id="ARBA00004383"/>
    </source>
</evidence>
<evidence type="ECO:0000256" key="9">
    <source>
        <dbReference type="ARBA" id="ARBA00022927"/>
    </source>
</evidence>
<keyword evidence="9" id="KW-0653">Protein transport</keyword>
<gene>
    <name evidence="14" type="ORF">A9798_09410</name>
</gene>
<feature type="domain" description="TonB C-terminal" evidence="13">
    <location>
        <begin position="217"/>
        <end position="308"/>
    </location>
</feature>
<keyword evidence="8" id="KW-0677">Repeat</keyword>
<dbReference type="InterPro" id="IPR051045">
    <property type="entry name" value="TonB-dependent_transducer"/>
</dbReference>
<evidence type="ECO:0000256" key="2">
    <source>
        <dbReference type="ARBA" id="ARBA00006555"/>
    </source>
</evidence>
<comment type="similarity">
    <text evidence="2">Belongs to the TonB family.</text>
</comment>
<evidence type="ECO:0000256" key="5">
    <source>
        <dbReference type="ARBA" id="ARBA00022475"/>
    </source>
</evidence>
<proteinExistence type="inferred from homology"/>
<dbReference type="Pfam" id="PF03544">
    <property type="entry name" value="TonB_C"/>
    <property type="match status" value="1"/>
</dbReference>
<feature type="compositionally biased region" description="Polar residues" evidence="12">
    <location>
        <begin position="148"/>
        <end position="162"/>
    </location>
</feature>